<dbReference type="VEuPathDB" id="MicrosporidiaDB:M970_061030"/>
<dbReference type="InterPro" id="IPR036774">
    <property type="entry name" value="ERV/ALR_sulphydryl_oxid_sf"/>
</dbReference>
<evidence type="ECO:0000256" key="4">
    <source>
        <dbReference type="ARBA" id="ARBA00023002"/>
    </source>
</evidence>
<dbReference type="PROSITE" id="PS51324">
    <property type="entry name" value="ERV_ALR"/>
    <property type="match status" value="1"/>
</dbReference>
<dbReference type="InterPro" id="IPR017905">
    <property type="entry name" value="ERV/ALR_sulphydryl_oxidase"/>
</dbReference>
<evidence type="ECO:0000256" key="3">
    <source>
        <dbReference type="ARBA" id="ARBA00022827"/>
    </source>
</evidence>
<accession>M1KKH1</accession>
<evidence type="ECO:0000256" key="6">
    <source>
        <dbReference type="RuleBase" id="RU371123"/>
    </source>
</evidence>
<evidence type="ECO:0000259" key="7">
    <source>
        <dbReference type="PROSITE" id="PS51324"/>
    </source>
</evidence>
<keyword evidence="3 6" id="KW-0274">FAD</keyword>
<dbReference type="GO" id="GO:0016971">
    <property type="term" value="F:flavin-dependent sulfhydryl oxidase activity"/>
    <property type="evidence" value="ECO:0007669"/>
    <property type="project" value="InterPro"/>
</dbReference>
<dbReference type="Gene3D" id="1.20.120.310">
    <property type="entry name" value="ERV/ALR sulfhydryl oxidase domain"/>
    <property type="match status" value="1"/>
</dbReference>
<protein>
    <recommendedName>
        <fullName evidence="6">Sulfhydryl oxidase</fullName>
        <ecNumber evidence="6">1.8.3.2</ecNumber>
    </recommendedName>
</protein>
<keyword evidence="5" id="KW-1015">Disulfide bond</keyword>
<comment type="catalytic activity">
    <reaction evidence="6">
        <text>2 R'C(R)SH + O2 = R'C(R)S-S(R)CR' + H2O2</text>
        <dbReference type="Rhea" id="RHEA:17357"/>
        <dbReference type="ChEBI" id="CHEBI:15379"/>
        <dbReference type="ChEBI" id="CHEBI:16240"/>
        <dbReference type="ChEBI" id="CHEBI:16520"/>
        <dbReference type="ChEBI" id="CHEBI:17412"/>
        <dbReference type="EC" id="1.8.3.2"/>
    </reaction>
</comment>
<reference evidence="8" key="1">
    <citation type="journal article" date="2013" name="Eukaryot. Cell">
        <title>Extremely Reduced Levels of Heterozygosity in the Vertebrate Pathogen Encephalitozoon cuniculi.</title>
        <authorList>
            <person name="Selman M."/>
            <person name="Sak B."/>
            <person name="Kvac M."/>
            <person name="Farinelli L."/>
            <person name="Weiss L.M."/>
            <person name="Corradi N."/>
        </authorList>
    </citation>
    <scope>NUCLEOTIDE SEQUENCE</scope>
</reference>
<dbReference type="Pfam" id="PF04777">
    <property type="entry name" value="Evr1_Alr"/>
    <property type="match status" value="1"/>
</dbReference>
<dbReference type="EMBL" id="KC513609">
    <property type="protein sequence ID" value="AGE95756.1"/>
    <property type="molecule type" value="Genomic_DNA"/>
</dbReference>
<dbReference type="SUPFAM" id="SSF69000">
    <property type="entry name" value="FAD-dependent thiol oxidase"/>
    <property type="match status" value="1"/>
</dbReference>
<evidence type="ECO:0000256" key="5">
    <source>
        <dbReference type="ARBA" id="ARBA00023157"/>
    </source>
</evidence>
<dbReference type="VEuPathDB" id="MicrosporidiaDB:AEWR_061030"/>
<keyword evidence="4 6" id="KW-0560">Oxidoreductase</keyword>
<dbReference type="AlphaFoldDB" id="M1KKH1"/>
<dbReference type="GO" id="GO:0050660">
    <property type="term" value="F:flavin adenine dinucleotide binding"/>
    <property type="evidence" value="ECO:0007669"/>
    <property type="project" value="TreeGrafter"/>
</dbReference>
<proteinExistence type="predicted"/>
<organism evidence="8">
    <name type="scientific">Encephalitozoon cuniculi</name>
    <name type="common">Microsporidian parasite</name>
    <dbReference type="NCBI Taxonomy" id="6035"/>
    <lineage>
        <taxon>Eukaryota</taxon>
        <taxon>Fungi</taxon>
        <taxon>Fungi incertae sedis</taxon>
        <taxon>Microsporidia</taxon>
        <taxon>Unikaryonidae</taxon>
        <taxon>Encephalitozoon</taxon>
    </lineage>
</organism>
<evidence type="ECO:0000256" key="2">
    <source>
        <dbReference type="ARBA" id="ARBA00022630"/>
    </source>
</evidence>
<dbReference type="VEuPathDB" id="MicrosporidiaDB:AEWD_061050"/>
<feature type="domain" description="ERV/ALR sulfhydryl oxidase" evidence="7">
    <location>
        <begin position="55"/>
        <end position="156"/>
    </location>
</feature>
<evidence type="ECO:0000256" key="1">
    <source>
        <dbReference type="ARBA" id="ARBA00001974"/>
    </source>
</evidence>
<name>M1KKH1_ENCCN</name>
<keyword evidence="2 6" id="KW-0285">Flavoprotein</keyword>
<sequence>MKRKQSYGRILVVLAAAWVTYRCYGLMVRDREGKVSSELLGGSGKSENPRTEKLSKKEIRERLGRSTWTLLHTMGARYPAFPTYQQKKDTLSFIHLLSSVFPCGECTKHFQKLLSDYPPRVGSNEEFKTWLCEVHNVVNRRLGKTVVDCRTVDEIWDCGCEA</sequence>
<dbReference type="InterPro" id="IPR039799">
    <property type="entry name" value="ALR/ERV"/>
</dbReference>
<dbReference type="PANTHER" id="PTHR12645:SF1">
    <property type="entry name" value="FAD-LINKED SULFHYDRYL OXIDASE ERV2"/>
    <property type="match status" value="1"/>
</dbReference>
<evidence type="ECO:0000313" key="8">
    <source>
        <dbReference type="EMBL" id="AGE95756.1"/>
    </source>
</evidence>
<dbReference type="VEuPathDB" id="MicrosporidiaDB:ECU06_1090"/>
<dbReference type="EC" id="1.8.3.2" evidence="6"/>
<dbReference type="GO" id="GO:0005739">
    <property type="term" value="C:mitochondrion"/>
    <property type="evidence" value="ECO:0007669"/>
    <property type="project" value="TreeGrafter"/>
</dbReference>
<comment type="cofactor">
    <cofactor evidence="1 6">
        <name>FAD</name>
        <dbReference type="ChEBI" id="CHEBI:57692"/>
    </cofactor>
</comment>
<dbReference type="FunFam" id="1.20.120.310:FF:000002">
    <property type="entry name" value="Sulfhydryl oxidase"/>
    <property type="match status" value="1"/>
</dbReference>
<gene>
    <name evidence="8" type="ORF">ECU06_1090</name>
</gene>
<dbReference type="VEuPathDB" id="MicrosporidiaDB:AEWQ_061020"/>
<dbReference type="PANTHER" id="PTHR12645">
    <property type="entry name" value="ALR/ERV"/>
    <property type="match status" value="1"/>
</dbReference>